<name>L8GHQ7_ACACF</name>
<dbReference type="GO" id="GO:0016788">
    <property type="term" value="F:hydrolase activity, acting on ester bonds"/>
    <property type="evidence" value="ECO:0007669"/>
    <property type="project" value="InterPro"/>
</dbReference>
<feature type="binding site" evidence="3">
    <location>
        <position position="11"/>
    </location>
    <ligand>
        <name>a divalent metal cation</name>
        <dbReference type="ChEBI" id="CHEBI:60240"/>
        <label>1</label>
    </ligand>
</feature>
<dbReference type="InterPro" id="IPR001130">
    <property type="entry name" value="TatD-like"/>
</dbReference>
<evidence type="ECO:0000256" key="1">
    <source>
        <dbReference type="ARBA" id="ARBA00022723"/>
    </source>
</evidence>
<keyword evidence="2 4" id="KW-0378">Hydrolase</keyword>
<evidence type="ECO:0000313" key="4">
    <source>
        <dbReference type="EMBL" id="ELR12394.1"/>
    </source>
</evidence>
<feature type="binding site" evidence="3">
    <location>
        <position position="160"/>
    </location>
    <ligand>
        <name>a divalent metal cation</name>
        <dbReference type="ChEBI" id="CHEBI:60240"/>
        <label>2</label>
    </ligand>
</feature>
<sequence length="262" mass="29711">MEGLTPYFDTHTHLDQILPRFKVELEGFPAFRGEYFRNGFGGCVTVSADVGSIEPVRQLLHFDDVYAAFGIHPHVTYTDEVERELVEAMALPKTLAWGEIGLDYHYNLSDPATQRQVFARQIQLAVQHNKPLVIHTREAEEDTLKIMKEHVPKEWRVHVHCFTSSLDMAKSLLDEWPNLFIGYTGVITFGASDLSEVVRHVPLERILLETDGPYMTPAPYRGKVCHSGHVPFIAKKVGELKGMPLAQVLQAARDNTRRMYGV</sequence>
<dbReference type="InterPro" id="IPR018228">
    <property type="entry name" value="DNase_TatD-rel_CS"/>
</dbReference>
<feature type="binding site" evidence="3">
    <location>
        <position position="135"/>
    </location>
    <ligand>
        <name>a divalent metal cation</name>
        <dbReference type="ChEBI" id="CHEBI:60240"/>
        <label>2</label>
    </ligand>
</feature>
<dbReference type="CDD" id="cd01310">
    <property type="entry name" value="TatD_DNAse"/>
    <property type="match status" value="1"/>
</dbReference>
<dbReference type="PROSITE" id="PS01137">
    <property type="entry name" value="TATD_1"/>
    <property type="match status" value="1"/>
</dbReference>
<protein>
    <submittedName>
        <fullName evidence="4">Hydrolase, TatD family protein</fullName>
    </submittedName>
</protein>
<dbReference type="EMBL" id="KB008119">
    <property type="protein sequence ID" value="ELR12394.1"/>
    <property type="molecule type" value="Genomic_DNA"/>
</dbReference>
<dbReference type="PANTHER" id="PTHR46363:SF1">
    <property type="entry name" value="DEOXYRIBONUCLEASE TATDN2-RELATED"/>
    <property type="match status" value="1"/>
</dbReference>
<proteinExistence type="predicted"/>
<evidence type="ECO:0000256" key="3">
    <source>
        <dbReference type="PIRSR" id="PIRSR005902-1"/>
    </source>
</evidence>
<organism evidence="4 5">
    <name type="scientific">Acanthamoeba castellanii (strain ATCC 30010 / Neff)</name>
    <dbReference type="NCBI Taxonomy" id="1257118"/>
    <lineage>
        <taxon>Eukaryota</taxon>
        <taxon>Amoebozoa</taxon>
        <taxon>Discosea</taxon>
        <taxon>Longamoebia</taxon>
        <taxon>Centramoebida</taxon>
        <taxon>Acanthamoebidae</taxon>
        <taxon>Acanthamoeba</taxon>
    </lineage>
</organism>
<dbReference type="RefSeq" id="XP_004334407.1">
    <property type="nucleotide sequence ID" value="XM_004334359.1"/>
</dbReference>
<dbReference type="SUPFAM" id="SSF51556">
    <property type="entry name" value="Metallo-dependent hydrolases"/>
    <property type="match status" value="1"/>
</dbReference>
<gene>
    <name evidence="4" type="ORF">ACA1_374630</name>
</gene>
<dbReference type="Gene3D" id="3.20.20.140">
    <property type="entry name" value="Metal-dependent hydrolases"/>
    <property type="match status" value="1"/>
</dbReference>
<dbReference type="PROSITE" id="PS01091">
    <property type="entry name" value="TATD_3"/>
    <property type="match status" value="1"/>
</dbReference>
<dbReference type="PIRSF" id="PIRSF005902">
    <property type="entry name" value="DNase_TatD"/>
    <property type="match status" value="1"/>
</dbReference>
<accession>L8GHQ7</accession>
<feature type="binding site" evidence="3">
    <location>
        <position position="13"/>
    </location>
    <ligand>
        <name>a divalent metal cation</name>
        <dbReference type="ChEBI" id="CHEBI:60240"/>
        <label>1</label>
    </ligand>
</feature>
<dbReference type="FunFam" id="3.20.20.140:FF:000005">
    <property type="entry name" value="TatD family hydrolase"/>
    <property type="match status" value="1"/>
</dbReference>
<dbReference type="VEuPathDB" id="AmoebaDB:ACA1_374630"/>
<dbReference type="OrthoDB" id="6079689at2759"/>
<dbReference type="Proteomes" id="UP000011083">
    <property type="component" value="Unassembled WGS sequence"/>
</dbReference>
<evidence type="ECO:0000313" key="5">
    <source>
        <dbReference type="Proteomes" id="UP000011083"/>
    </source>
</evidence>
<dbReference type="GO" id="GO:0046872">
    <property type="term" value="F:metal ion binding"/>
    <property type="evidence" value="ECO:0007669"/>
    <property type="project" value="UniProtKB-KW"/>
</dbReference>
<keyword evidence="5" id="KW-1185">Reference proteome</keyword>
<dbReference type="InterPro" id="IPR032466">
    <property type="entry name" value="Metal_Hydrolase"/>
</dbReference>
<keyword evidence="1 3" id="KW-0479">Metal-binding</keyword>
<dbReference type="KEGG" id="acan:ACA1_374630"/>
<feature type="binding site" evidence="3">
    <location>
        <position position="211"/>
    </location>
    <ligand>
        <name>a divalent metal cation</name>
        <dbReference type="ChEBI" id="CHEBI:60240"/>
        <label>1</label>
    </ligand>
</feature>
<dbReference type="OMA" id="THCHLEY"/>
<dbReference type="Pfam" id="PF01026">
    <property type="entry name" value="TatD_DNase"/>
    <property type="match status" value="1"/>
</dbReference>
<feature type="binding site" evidence="3">
    <location>
        <position position="99"/>
    </location>
    <ligand>
        <name>a divalent metal cation</name>
        <dbReference type="ChEBI" id="CHEBI:60240"/>
        <label>1</label>
    </ligand>
</feature>
<dbReference type="PANTHER" id="PTHR46363">
    <property type="entry name" value="DEOXYRIBONUCLEASE TATDN2-RELATED"/>
    <property type="match status" value="1"/>
</dbReference>
<evidence type="ECO:0000256" key="2">
    <source>
        <dbReference type="ARBA" id="ARBA00022801"/>
    </source>
</evidence>
<dbReference type="AlphaFoldDB" id="L8GHQ7"/>
<dbReference type="GeneID" id="14912839"/>
<reference evidence="4 5" key="1">
    <citation type="journal article" date="2013" name="Genome Biol.">
        <title>Genome of Acanthamoeba castellanii highlights extensive lateral gene transfer and early evolution of tyrosine kinase signaling.</title>
        <authorList>
            <person name="Clarke M."/>
            <person name="Lohan A.J."/>
            <person name="Liu B."/>
            <person name="Lagkouvardos I."/>
            <person name="Roy S."/>
            <person name="Zafar N."/>
            <person name="Bertelli C."/>
            <person name="Schilde C."/>
            <person name="Kianianmomeni A."/>
            <person name="Burglin T.R."/>
            <person name="Frech C."/>
            <person name="Turcotte B."/>
            <person name="Kopec K.O."/>
            <person name="Synnott J.M."/>
            <person name="Choo C."/>
            <person name="Paponov I."/>
            <person name="Finkler A."/>
            <person name="Soon Heng Tan C."/>
            <person name="Hutchins A.P."/>
            <person name="Weinmeier T."/>
            <person name="Rattei T."/>
            <person name="Chu J.S."/>
            <person name="Gimenez G."/>
            <person name="Irimia M."/>
            <person name="Rigden D.J."/>
            <person name="Fitzpatrick D.A."/>
            <person name="Lorenzo-Morales J."/>
            <person name="Bateman A."/>
            <person name="Chiu C.H."/>
            <person name="Tang P."/>
            <person name="Hegemann P."/>
            <person name="Fromm H."/>
            <person name="Raoult D."/>
            <person name="Greub G."/>
            <person name="Miranda-Saavedra D."/>
            <person name="Chen N."/>
            <person name="Nash P."/>
            <person name="Ginger M.L."/>
            <person name="Horn M."/>
            <person name="Schaap P."/>
            <person name="Caler L."/>
            <person name="Loftus B."/>
        </authorList>
    </citation>
    <scope>NUCLEOTIDE SEQUENCE [LARGE SCALE GENOMIC DNA]</scope>
    <source>
        <strain evidence="4 5">Neff</strain>
    </source>
</reference>
<dbReference type="PROSITE" id="PS01090">
    <property type="entry name" value="TATD_2"/>
    <property type="match status" value="1"/>
</dbReference>